<feature type="transmembrane region" description="Helical" evidence="17">
    <location>
        <begin position="558"/>
        <end position="588"/>
    </location>
</feature>
<evidence type="ECO:0000256" key="10">
    <source>
        <dbReference type="ARBA" id="ARBA00022801"/>
    </source>
</evidence>
<dbReference type="PROSITE" id="PS50507">
    <property type="entry name" value="RDRP_SSRNA_POS"/>
    <property type="match status" value="1"/>
</dbReference>
<feature type="domain" description="Peptidase C3" evidence="20">
    <location>
        <begin position="1250"/>
        <end position="1482"/>
    </location>
</feature>
<evidence type="ECO:0000256" key="16">
    <source>
        <dbReference type="ARBA" id="ARBA00031919"/>
    </source>
</evidence>
<keyword evidence="17" id="KW-0472">Membrane</keyword>
<keyword evidence="10" id="KW-0378">Hydrolase</keyword>
<dbReference type="PROSITE" id="PS51218">
    <property type="entry name" value="SF3_HELICASE_2"/>
    <property type="match status" value="1"/>
</dbReference>
<protein>
    <recommendedName>
        <fullName evidence="3">RNA1 polyprotein</fullName>
    </recommendedName>
    <alternativeName>
        <fullName evidence="16">P1</fullName>
    </alternativeName>
</protein>
<dbReference type="GO" id="GO:0044167">
    <property type="term" value="C:host cell endoplasmic reticulum membrane"/>
    <property type="evidence" value="ECO:0007669"/>
    <property type="project" value="UniProtKB-SubCell"/>
</dbReference>
<keyword evidence="6" id="KW-0808">Transferase</keyword>
<organism evidence="21">
    <name type="scientific">Tomato ringspot virus</name>
    <dbReference type="NCBI Taxonomy" id="12280"/>
    <lineage>
        <taxon>Viruses</taxon>
        <taxon>Riboviria</taxon>
        <taxon>Orthornavirae</taxon>
        <taxon>Pisuviricota</taxon>
        <taxon>Pisoniviricetes</taxon>
        <taxon>Picornavirales</taxon>
        <taxon>Secoviridae</taxon>
        <taxon>Comovirinae</taxon>
        <taxon>Nepovirus</taxon>
        <taxon>Nepovirus lycopersici</taxon>
    </lineage>
</organism>
<feature type="domain" description="RdRp catalytic" evidence="18">
    <location>
        <begin position="1772"/>
        <end position="1895"/>
    </location>
</feature>
<dbReference type="Gene3D" id="3.40.50.300">
    <property type="entry name" value="P-loop containing nucleotide triphosphate hydrolases"/>
    <property type="match status" value="1"/>
</dbReference>
<dbReference type="GO" id="GO:0004197">
    <property type="term" value="F:cysteine-type endopeptidase activity"/>
    <property type="evidence" value="ECO:0007669"/>
    <property type="project" value="InterPro"/>
</dbReference>
<keyword evidence="8" id="KW-0548">Nucleotidyltransferase</keyword>
<dbReference type="InterPro" id="IPR043128">
    <property type="entry name" value="Rev_trsase/Diguanyl_cyclase"/>
</dbReference>
<accession>A0A8F2JGQ0</accession>
<dbReference type="InterPro" id="IPR027417">
    <property type="entry name" value="P-loop_NTPase"/>
</dbReference>
<evidence type="ECO:0000256" key="13">
    <source>
        <dbReference type="ARBA" id="ARBA00022953"/>
    </source>
</evidence>
<evidence type="ECO:0000256" key="15">
    <source>
        <dbReference type="ARBA" id="ARBA00023184"/>
    </source>
</evidence>
<dbReference type="GO" id="GO:0003968">
    <property type="term" value="F:RNA-directed RNA polymerase activity"/>
    <property type="evidence" value="ECO:0007669"/>
    <property type="project" value="UniProtKB-KW"/>
</dbReference>
<keyword evidence="4" id="KW-0696">RNA-directed RNA polymerase</keyword>
<dbReference type="GO" id="GO:0006351">
    <property type="term" value="P:DNA-templated transcription"/>
    <property type="evidence" value="ECO:0007669"/>
    <property type="project" value="InterPro"/>
</dbReference>
<evidence type="ECO:0000259" key="19">
    <source>
        <dbReference type="PROSITE" id="PS51218"/>
    </source>
</evidence>
<dbReference type="PROSITE" id="PS51874">
    <property type="entry name" value="PCV_3C_PRO"/>
    <property type="match status" value="1"/>
</dbReference>
<dbReference type="GO" id="GO:0003723">
    <property type="term" value="F:RNA binding"/>
    <property type="evidence" value="ECO:0007669"/>
    <property type="project" value="InterPro"/>
</dbReference>
<evidence type="ECO:0000256" key="11">
    <source>
        <dbReference type="ARBA" id="ARBA00022807"/>
    </source>
</evidence>
<evidence type="ECO:0000256" key="6">
    <source>
        <dbReference type="ARBA" id="ARBA00022679"/>
    </source>
</evidence>
<dbReference type="GO" id="GO:0003724">
    <property type="term" value="F:RNA helicase activity"/>
    <property type="evidence" value="ECO:0007669"/>
    <property type="project" value="InterPro"/>
</dbReference>
<dbReference type="InterPro" id="IPR043502">
    <property type="entry name" value="DNA/RNA_pol_sf"/>
</dbReference>
<evidence type="ECO:0000256" key="2">
    <source>
        <dbReference type="ARBA" id="ARBA00004517"/>
    </source>
</evidence>
<keyword evidence="15" id="KW-1038">Host endoplasmic reticulum</keyword>
<reference evidence="21" key="1">
    <citation type="submission" date="2020-10" db="EMBL/GenBank/DDBJ databases">
        <authorList>
            <person name="Knierim D."/>
            <person name="Margaria P."/>
            <person name="Menzel W."/>
            <person name="Winter S."/>
        </authorList>
    </citation>
    <scope>NUCLEOTIDE SEQUENCE</scope>
    <source>
        <strain evidence="21">DSMZ PV-0049</strain>
    </source>
</reference>
<sequence length="2204" mass="244503">MSFAPCHKGGGHARLPSKASFRRAIADRDLDHEGRYPCGCLAVYDKLAAPAPKAQETVAPRKVGVVGRSADLRKGKVAPLKKQRCDVVVAVSGPPPLELVYPARVGQHRLDQPSKGPLAVPSAKQASTAMEVVLSAGEAAITAPWLLRPCKGEAPSPPPLTQRQQFAALKKRLAAKGQQIIREHIRARKAAKYAAIAKAKKAAALAAVKAAQEASRLAAQKAAISKILRDRAVAALPPPPPPSAARLAAEAELASKAESLRRLKAFKTFSRVRPALNTSFPSPPLARKPDPALLERLRLATPSRSTAATKRQRDFVVAPLATQIRGAECASHQEAYDSCRSSLIEEWPESRYLFGPLSFVGDWKHVPGMLMQYRLCVLFSMVRDVMPALSLVADTLHALRSGTAPNIVFKNAMSTANQILECSHSSHAAQGFGVFLSRGKSAAINLASGISSFVGEKVVSGANHVVNKASEVIVDKLFVPFVKLLREHFDDTIGKWIPKLLGATQKIEELWRWSLEWAQNMSKKLDVSLRVLRGSALVGVGLLLVSGILYFAEQLLRSFGLLIVAGSFISMFVGGCLLAYAGSMAGIFDEQMMRVRGILCEIPMLLYLKAQPDPFFPKRSGGRAPTQGLTDVFGVPLSIMNAIGDGLVHHSLDTLTLMGKFGAAMDNVRKGITCMRSFVSWLMEHLALALDKITGKRTSFFRELATLINFDVEKWVRDSQQYLLAAEIYVDGDTVVMDTCRHLLDKGLKLQRMMVSAKSGCSFNYGRLVGDLVKRLSDLHKRYCASGRRVHYRLAPFWVYLYGGPRCGKSLFAQSFMNAAVDFMGTTVDNCYFKNARDDFWSGYRQEAICCVDDLSSCETQPSIESEFIQLITTMRYGLNMAGVEEKGASFDSKMVITTSNFFTAPTTAKIASKAAYNDRRHACILVQRKEGVAYNPSDPAAAAEAMFVDSTTQHPLSEWMSMQELSAELLLRYQQHREAQHAEYSYWKSTSRTSHDVFDILQKCVNGDTQWLSLPVDVIPPSIRQKHKGNRVFAIDGRIFMFDYMTLEYDEIKEKENLDARHLEARILEKYGDTRLLLEKWGANGVVAQFIEQLLEGPSNVASLEVLSKDSLESHKEFFSTLGLIERATLRAVQKKIDAAREDLMHLSGLKPGRSLTELFVEAYDWVYANGGKLLLVLAAVILILFFGSACIKLMQAIFCGAAGGTVSMAAVGKMTVQSTIPSGSYADVYNARNMTRVFRPQSVQGSSLAEAQFNESHAVNMLVRIDLPDGNIISACRFRGKSLALTKHQALTIPPGAKIHIVYTDNNGNTKAPLTHFFQPTGPNGERFLRFFNGTEVCIYSHPQLSALPGAPQNYFLKDVEKISGDIAIKGCGIKLGRTSVGECVGVKDNEPVLNHWRAVAKVRTTKITIDNYAEGGDYSNDLPTSIISEYVNSPEDCGALLVAHLEGGYKIIGMHVAGSSYSVEVDGVQMPRYISHASFFPDYSSFAPCQSSVIKSLIQEAGVEERGVSKVGHIKDPAETPHVGGKTKLELVDEAFLVPSPVEVKIPSILSKDDPRIPEAYKGYDPLGDAMEKFYEPMLDLDEDVLESVMADMYDEFYDCQTTLRIMSDDEVINGSDFGFNIEAVVKGTSEGYPFVLSRRPGEKGKARFLEELEPQPGDTKPKYKLVVGTEVHSAMVAMEQQARTEVPLLIGMDVPKDERLKPSKVLEKPKTRTFVVLPMHYNLLLRKYVGILCSSMQVNRHRLACAVGTNPYSRDWTDIYQRLAEKNSVALNCDYSRFDGLLNYQAYVHIVNFINKLYNDEHSIVRGNLLMAMYGRWSVCGQRVFEVRAGMPSGCALTVIINSLFNEMLIRYVYRITVPRPLVNNFKQEVCLIVYGDDNLISIKPDTMKYFNGEQIKTILAKYKVTITDGSDKNSPVLRAKPLKQLDFLKRGFRVESDGRVLAPLDLQAIYSSLYYINPQGNILNSLFLNARVALRELYLHGDVEQFTAVRNFYVKQIGGNFLSLPQWRHCASFHDEQYSQWKPWSPVKFLEVDVPDAKFLQHKAPATALSIVADRLAVAGPGWRNKDPDRYLLVSLTSLKANEGGLYFPVDYGEGTGQQATEASIRAYRRLKDHRVRHMRDSWNEGKTVVFRCEGPFVSGWAAAISFGTCVGMNAQDLLINYGIQGGAHREYLGRYFISARFKELERYDRPFQSRIIAS</sequence>
<keyword evidence="7 17" id="KW-0812">Transmembrane</keyword>
<dbReference type="InterPro" id="IPR007094">
    <property type="entry name" value="RNA-dir_pol_PSvirus"/>
</dbReference>
<evidence type="ECO:0000256" key="8">
    <source>
        <dbReference type="ARBA" id="ARBA00022695"/>
    </source>
</evidence>
<comment type="subcellular location">
    <subcellularLocation>
        <location evidence="1">Host endoplasmic reticulum lumen</location>
    </subcellularLocation>
    <subcellularLocation>
        <location evidence="2">Host endoplasmic reticulum membrane</location>
        <topology evidence="2">Single-pass membrane protein</topology>
    </subcellularLocation>
</comment>
<dbReference type="InterPro" id="IPR000605">
    <property type="entry name" value="Helicase_SF3_ssDNA/RNA_vir"/>
</dbReference>
<proteinExistence type="predicted"/>
<evidence type="ECO:0000256" key="14">
    <source>
        <dbReference type="ARBA" id="ARBA00022989"/>
    </source>
</evidence>
<dbReference type="GO" id="GO:0044166">
    <property type="term" value="C:host cell endoplasmic reticulum lumen"/>
    <property type="evidence" value="ECO:0007669"/>
    <property type="project" value="UniProtKB-SubCell"/>
</dbReference>
<evidence type="ECO:0000256" key="17">
    <source>
        <dbReference type="SAM" id="Phobius"/>
    </source>
</evidence>
<dbReference type="Pfam" id="PF00680">
    <property type="entry name" value="RdRP_1"/>
    <property type="match status" value="1"/>
</dbReference>
<keyword evidence="13" id="KW-0693">Viral RNA replication</keyword>
<dbReference type="EMBL" id="MW057698">
    <property type="protein sequence ID" value="QWT83708.1"/>
    <property type="molecule type" value="Genomic_RNA"/>
</dbReference>
<dbReference type="InterPro" id="IPR014759">
    <property type="entry name" value="Helicase_SF3_ssRNA_vir"/>
</dbReference>
<evidence type="ECO:0000256" key="7">
    <source>
        <dbReference type="ARBA" id="ARBA00022692"/>
    </source>
</evidence>
<dbReference type="InterPro" id="IPR001205">
    <property type="entry name" value="RNA-dir_pol_C"/>
</dbReference>
<keyword evidence="12" id="KW-0067">ATP-binding</keyword>
<keyword evidence="9" id="KW-0547">Nucleotide-binding</keyword>
<evidence type="ECO:0000259" key="18">
    <source>
        <dbReference type="PROSITE" id="PS50507"/>
    </source>
</evidence>
<dbReference type="Gene3D" id="3.30.70.270">
    <property type="match status" value="1"/>
</dbReference>
<dbReference type="GO" id="GO:0006508">
    <property type="term" value="P:proteolysis"/>
    <property type="evidence" value="ECO:0007669"/>
    <property type="project" value="UniProtKB-KW"/>
</dbReference>
<feature type="transmembrane region" description="Helical" evidence="17">
    <location>
        <begin position="531"/>
        <end position="552"/>
    </location>
</feature>
<keyword evidence="5" id="KW-0645">Protease</keyword>
<dbReference type="Pfam" id="PF00910">
    <property type="entry name" value="RNA_helicase"/>
    <property type="match status" value="1"/>
</dbReference>
<dbReference type="GO" id="GO:0039694">
    <property type="term" value="P:viral RNA genome replication"/>
    <property type="evidence" value="ECO:0007669"/>
    <property type="project" value="InterPro"/>
</dbReference>
<evidence type="ECO:0000256" key="5">
    <source>
        <dbReference type="ARBA" id="ARBA00022670"/>
    </source>
</evidence>
<evidence type="ECO:0000256" key="3">
    <source>
        <dbReference type="ARBA" id="ARBA00020936"/>
    </source>
</evidence>
<feature type="domain" description="SF3 helicase" evidence="19">
    <location>
        <begin position="773"/>
        <end position="940"/>
    </location>
</feature>
<keyword evidence="14 17" id="KW-1133">Transmembrane helix</keyword>
<keyword evidence="11" id="KW-0788">Thiol protease</keyword>
<evidence type="ECO:0000256" key="9">
    <source>
        <dbReference type="ARBA" id="ARBA00022741"/>
    </source>
</evidence>
<evidence type="ECO:0000256" key="1">
    <source>
        <dbReference type="ARBA" id="ARBA00004149"/>
    </source>
</evidence>
<evidence type="ECO:0000259" key="20">
    <source>
        <dbReference type="PROSITE" id="PS51874"/>
    </source>
</evidence>
<dbReference type="GO" id="GO:0005524">
    <property type="term" value="F:ATP binding"/>
    <property type="evidence" value="ECO:0007669"/>
    <property type="project" value="UniProtKB-KW"/>
</dbReference>
<name>A0A8F2JGQ0_9SECO</name>
<dbReference type="SUPFAM" id="SSF56672">
    <property type="entry name" value="DNA/RNA polymerases"/>
    <property type="match status" value="1"/>
</dbReference>
<dbReference type="CDD" id="cd23196">
    <property type="entry name" value="Secoviridae_RdRp"/>
    <property type="match status" value="1"/>
</dbReference>
<evidence type="ECO:0000313" key="21">
    <source>
        <dbReference type="EMBL" id="QWT83708.1"/>
    </source>
</evidence>
<evidence type="ECO:0000256" key="12">
    <source>
        <dbReference type="ARBA" id="ARBA00022840"/>
    </source>
</evidence>
<evidence type="ECO:0000256" key="4">
    <source>
        <dbReference type="ARBA" id="ARBA00022484"/>
    </source>
</evidence>
<dbReference type="InterPro" id="IPR044067">
    <property type="entry name" value="PCV_3C_PRO"/>
</dbReference>